<name>A0ABN1N9A1_9PSEU</name>
<dbReference type="PANTHER" id="PTHR21661:SF35">
    <property type="entry name" value="EPOXIDE HYDROLASE"/>
    <property type="match status" value="1"/>
</dbReference>
<gene>
    <name evidence="5" type="ORF">GCM10009559_60860</name>
</gene>
<evidence type="ECO:0000256" key="2">
    <source>
        <dbReference type="ARBA" id="ARBA00022797"/>
    </source>
</evidence>
<comment type="caution">
    <text evidence="5">The sequence shown here is derived from an EMBL/GenBank/DDBJ whole genome shotgun (WGS) entry which is preliminary data.</text>
</comment>
<keyword evidence="6" id="KW-1185">Reference proteome</keyword>
<dbReference type="InterPro" id="IPR029058">
    <property type="entry name" value="AB_hydrolase_fold"/>
</dbReference>
<keyword evidence="3" id="KW-0378">Hydrolase</keyword>
<evidence type="ECO:0000256" key="1">
    <source>
        <dbReference type="ARBA" id="ARBA00010088"/>
    </source>
</evidence>
<accession>A0ABN1N9A1</accession>
<comment type="similarity">
    <text evidence="1">Belongs to the peptidase S33 family.</text>
</comment>
<feature type="domain" description="Epoxide hydrolase N-terminal" evidence="4">
    <location>
        <begin position="5"/>
        <end position="98"/>
    </location>
</feature>
<keyword evidence="2" id="KW-0058">Aromatic hydrocarbons catabolism</keyword>
<dbReference type="SUPFAM" id="SSF53474">
    <property type="entry name" value="alpha/beta-Hydrolases"/>
    <property type="match status" value="1"/>
</dbReference>
<dbReference type="PANTHER" id="PTHR21661">
    <property type="entry name" value="EPOXIDE HYDROLASE 1-RELATED"/>
    <property type="match status" value="1"/>
</dbReference>
<evidence type="ECO:0000256" key="3">
    <source>
        <dbReference type="ARBA" id="ARBA00022801"/>
    </source>
</evidence>
<dbReference type="EMBL" id="BAAAHP010000194">
    <property type="protein sequence ID" value="GAA0898432.1"/>
    <property type="molecule type" value="Genomic_DNA"/>
</dbReference>
<dbReference type="Gene3D" id="3.40.50.1820">
    <property type="entry name" value="alpha/beta hydrolase"/>
    <property type="match status" value="1"/>
</dbReference>
<evidence type="ECO:0000259" key="4">
    <source>
        <dbReference type="Pfam" id="PF06441"/>
    </source>
</evidence>
<evidence type="ECO:0000313" key="5">
    <source>
        <dbReference type="EMBL" id="GAA0898432.1"/>
    </source>
</evidence>
<sequence length="106" mass="12319">MSFREQRVHISDDVLADLARRLDGTRRPTVPVRSSWSDGIDPELVHTLAKRWRHSFDWRAREASLNRYRHIWAEVDGLSVHTMISRPAEPPHALPLLVARHAVLTR</sequence>
<dbReference type="Pfam" id="PF06441">
    <property type="entry name" value="EHN"/>
    <property type="match status" value="1"/>
</dbReference>
<reference evidence="5 6" key="1">
    <citation type="journal article" date="2019" name="Int. J. Syst. Evol. Microbiol.">
        <title>The Global Catalogue of Microorganisms (GCM) 10K type strain sequencing project: providing services to taxonomists for standard genome sequencing and annotation.</title>
        <authorList>
            <consortium name="The Broad Institute Genomics Platform"/>
            <consortium name="The Broad Institute Genome Sequencing Center for Infectious Disease"/>
            <person name="Wu L."/>
            <person name="Ma J."/>
        </authorList>
    </citation>
    <scope>NUCLEOTIDE SEQUENCE [LARGE SCALE GENOMIC DNA]</scope>
    <source>
        <strain evidence="5 6">JCM 11117</strain>
    </source>
</reference>
<dbReference type="InterPro" id="IPR010497">
    <property type="entry name" value="Epoxide_hydro_N"/>
</dbReference>
<dbReference type="Proteomes" id="UP001499967">
    <property type="component" value="Unassembled WGS sequence"/>
</dbReference>
<protein>
    <recommendedName>
        <fullName evidence="4">Epoxide hydrolase N-terminal domain-containing protein</fullName>
    </recommendedName>
</protein>
<proteinExistence type="inferred from homology"/>
<dbReference type="RefSeq" id="WP_379589772.1">
    <property type="nucleotide sequence ID" value="NZ_BAAAHP010000194.1"/>
</dbReference>
<organism evidence="5 6">
    <name type="scientific">Pseudonocardia zijingensis</name>
    <dbReference type="NCBI Taxonomy" id="153376"/>
    <lineage>
        <taxon>Bacteria</taxon>
        <taxon>Bacillati</taxon>
        <taxon>Actinomycetota</taxon>
        <taxon>Actinomycetes</taxon>
        <taxon>Pseudonocardiales</taxon>
        <taxon>Pseudonocardiaceae</taxon>
        <taxon>Pseudonocardia</taxon>
    </lineage>
</organism>
<evidence type="ECO:0000313" key="6">
    <source>
        <dbReference type="Proteomes" id="UP001499967"/>
    </source>
</evidence>